<dbReference type="Gene3D" id="3.40.50.300">
    <property type="entry name" value="P-loop containing nucleotide triphosphate hydrolases"/>
    <property type="match status" value="1"/>
</dbReference>
<dbReference type="GO" id="GO:0005524">
    <property type="term" value="F:ATP binding"/>
    <property type="evidence" value="ECO:0007669"/>
    <property type="project" value="UniProtKB-KW"/>
</dbReference>
<dbReference type="InterPro" id="IPR050173">
    <property type="entry name" value="ABC_transporter_C-like"/>
</dbReference>
<dbReference type="Proteomes" id="UP000593567">
    <property type="component" value="Unassembled WGS sequence"/>
</dbReference>
<dbReference type="GO" id="GO:0042626">
    <property type="term" value="F:ATPase-coupled transmembrane transporter activity"/>
    <property type="evidence" value="ECO:0007669"/>
    <property type="project" value="TreeGrafter"/>
</dbReference>
<keyword evidence="5" id="KW-1185">Reference proteome</keyword>
<dbReference type="InterPro" id="IPR027417">
    <property type="entry name" value="P-loop_NTPase"/>
</dbReference>
<proteinExistence type="predicted"/>
<dbReference type="PANTHER" id="PTHR24223">
    <property type="entry name" value="ATP-BINDING CASSETTE SUB-FAMILY C"/>
    <property type="match status" value="1"/>
</dbReference>
<dbReference type="PANTHER" id="PTHR24223:SF447">
    <property type="entry name" value="MULTIDRUG RESISTANCE-ASSOCIATED PROTEIN 5"/>
    <property type="match status" value="1"/>
</dbReference>
<organism evidence="4 5">
    <name type="scientific">Bugula neritina</name>
    <name type="common">Brown bryozoan</name>
    <name type="synonym">Sertularia neritina</name>
    <dbReference type="NCBI Taxonomy" id="10212"/>
    <lineage>
        <taxon>Eukaryota</taxon>
        <taxon>Metazoa</taxon>
        <taxon>Spiralia</taxon>
        <taxon>Lophotrochozoa</taxon>
        <taxon>Bryozoa</taxon>
        <taxon>Gymnolaemata</taxon>
        <taxon>Cheilostomatida</taxon>
        <taxon>Flustrina</taxon>
        <taxon>Buguloidea</taxon>
        <taxon>Bugulidae</taxon>
        <taxon>Bugula</taxon>
    </lineage>
</organism>
<dbReference type="Pfam" id="PF00005">
    <property type="entry name" value="ABC_tran"/>
    <property type="match status" value="1"/>
</dbReference>
<dbReference type="OrthoDB" id="6500128at2759"/>
<dbReference type="GO" id="GO:0016020">
    <property type="term" value="C:membrane"/>
    <property type="evidence" value="ECO:0007669"/>
    <property type="project" value="TreeGrafter"/>
</dbReference>
<evidence type="ECO:0000256" key="1">
    <source>
        <dbReference type="ARBA" id="ARBA00022741"/>
    </source>
</evidence>
<dbReference type="EMBL" id="VXIV02000043">
    <property type="protein sequence ID" value="KAF6041456.1"/>
    <property type="molecule type" value="Genomic_DNA"/>
</dbReference>
<dbReference type="InterPro" id="IPR003439">
    <property type="entry name" value="ABC_transporter-like_ATP-bd"/>
</dbReference>
<sequence length="195" mass="21982">MLNSLNYPLLSLPTSLKALVEGYHACWRVQKLLSLKNTTLKLSPPLDSNNVLEIRSGYFGWECQPEVYESVDKKHNVSKSALLKEEEVEKQPLFNEEEENIPSTIVTLRNITMNLRTGSLVGVCGTVGSGKTSLIQSILGMPFNLYFQDEDISGEIRLNTSKHIAYVPQQAYIMNATVEENIRFGKKFNQKTVNI</sequence>
<evidence type="ECO:0000313" key="5">
    <source>
        <dbReference type="Proteomes" id="UP000593567"/>
    </source>
</evidence>
<evidence type="ECO:0000259" key="3">
    <source>
        <dbReference type="Pfam" id="PF00005"/>
    </source>
</evidence>
<keyword evidence="1" id="KW-0547">Nucleotide-binding</keyword>
<protein>
    <submittedName>
        <fullName evidence="4">ABCC5</fullName>
    </submittedName>
</protein>
<reference evidence="4" key="1">
    <citation type="submission" date="2020-06" db="EMBL/GenBank/DDBJ databases">
        <title>Draft genome of Bugula neritina, a colonial animal packing powerful symbionts and potential medicines.</title>
        <authorList>
            <person name="Rayko M."/>
        </authorList>
    </citation>
    <scope>NUCLEOTIDE SEQUENCE [LARGE SCALE GENOMIC DNA]</scope>
    <source>
        <strain evidence="4">Kwan_BN1</strain>
    </source>
</reference>
<feature type="domain" description="ABC transporter" evidence="3">
    <location>
        <begin position="108"/>
        <end position="187"/>
    </location>
</feature>
<evidence type="ECO:0000256" key="2">
    <source>
        <dbReference type="ARBA" id="ARBA00022840"/>
    </source>
</evidence>
<dbReference type="AlphaFoldDB" id="A0A7J7KTC4"/>
<dbReference type="GO" id="GO:0016887">
    <property type="term" value="F:ATP hydrolysis activity"/>
    <property type="evidence" value="ECO:0007669"/>
    <property type="project" value="InterPro"/>
</dbReference>
<accession>A0A7J7KTC4</accession>
<name>A0A7J7KTC4_BUGNE</name>
<comment type="caution">
    <text evidence="4">The sequence shown here is derived from an EMBL/GenBank/DDBJ whole genome shotgun (WGS) entry which is preliminary data.</text>
</comment>
<evidence type="ECO:0000313" key="4">
    <source>
        <dbReference type="EMBL" id="KAF6041456.1"/>
    </source>
</evidence>
<keyword evidence="2" id="KW-0067">ATP-binding</keyword>
<gene>
    <name evidence="4" type="ORF">EB796_000238</name>
</gene>
<dbReference type="SUPFAM" id="SSF52540">
    <property type="entry name" value="P-loop containing nucleoside triphosphate hydrolases"/>
    <property type="match status" value="1"/>
</dbReference>